<keyword evidence="5 18" id="KW-0479">Metal-binding</keyword>
<dbReference type="PANTHER" id="PTHR12592:SF0">
    <property type="entry name" value="ATP-DEPENDENT (S)-NAD(P)H-HYDRATE DEHYDRATASE"/>
    <property type="match status" value="1"/>
</dbReference>
<sequence length="507" mass="52175">MAEADRRTIAAGTDGYTLMQRAGRAVADACEVMLPGASRFAAVLCGPGNNGGDGFVAARLLKERGWSVSVHVLEPRDPSTGDAARAKADWPGDIHGPDDFDPSAADLVIDALFGAGLKRGLSGQAERLVQRLKDADTPVVAVDIPSGVDGSSGMVTGVAVDATLTVTFGCAKPGHYLYPGRRHRGRLVVSDIGLGPLEPHPATMLNDTTVWLQAFPWPDQDGHKYKRGHTIVVSGSLAHTGAARLAARGALRIGAGLVTLASPKDALSVNAAHLTAVMLREVNGPDDLAELLSDSRLNCVVMGPGLGVGAVTRSLVAVALAPRSDLRDGQSPRACLLDADALTSFSGDAGRLRDLIRSTSGAVVITPHDGEFARLFSNEPAILAGSKLDRSRKAAQFLGCVVLLKGPDTVVADPKGRATISDGGSPWLATAGSGDVLSGFIGGLLTQGMPAFEAAAAGDHLHTIAAKIFGPGLIAEDIPEQLPAALRMLQAEGGAAERGGTQPLTLA</sequence>
<reference evidence="22" key="1">
    <citation type="submission" date="2022-05" db="EMBL/GenBank/DDBJ databases">
        <authorList>
            <person name="Pankratov T."/>
        </authorList>
    </citation>
    <scope>NUCLEOTIDE SEQUENCE</scope>
    <source>
        <strain evidence="22">BP6-180914</strain>
    </source>
</reference>
<feature type="binding site" evidence="18">
    <location>
        <position position="146"/>
    </location>
    <ligand>
        <name>K(+)</name>
        <dbReference type="ChEBI" id="CHEBI:29103"/>
    </ligand>
</feature>
<accession>A0AA41YUG5</accession>
<dbReference type="Proteomes" id="UP001165667">
    <property type="component" value="Unassembled WGS sequence"/>
</dbReference>
<evidence type="ECO:0000259" key="21">
    <source>
        <dbReference type="PROSITE" id="PS51385"/>
    </source>
</evidence>
<dbReference type="NCBIfam" id="TIGR00197">
    <property type="entry name" value="yjeF_nterm"/>
    <property type="match status" value="1"/>
</dbReference>
<evidence type="ECO:0000256" key="19">
    <source>
        <dbReference type="PIRNR" id="PIRNR017184"/>
    </source>
</evidence>
<keyword evidence="13" id="KW-0511">Multifunctional enzyme</keyword>
<dbReference type="AlphaFoldDB" id="A0AA41YUG5"/>
<feature type="binding site" evidence="18">
    <location>
        <position position="110"/>
    </location>
    <ligand>
        <name>K(+)</name>
        <dbReference type="ChEBI" id="CHEBI:29103"/>
    </ligand>
</feature>
<dbReference type="Pfam" id="PF03853">
    <property type="entry name" value="YjeF_N"/>
    <property type="match status" value="1"/>
</dbReference>
<comment type="similarity">
    <text evidence="18">Belongs to the NnrE/AIBP family.</text>
</comment>
<evidence type="ECO:0000256" key="9">
    <source>
        <dbReference type="ARBA" id="ARBA00022958"/>
    </source>
</evidence>
<evidence type="ECO:0000256" key="15">
    <source>
        <dbReference type="ARBA" id="ARBA00048238"/>
    </source>
</evidence>
<comment type="similarity">
    <text evidence="4 19">In the C-terminal section; belongs to the NnrD/CARKD family.</text>
</comment>
<evidence type="ECO:0000256" key="13">
    <source>
        <dbReference type="ARBA" id="ARBA00023268"/>
    </source>
</evidence>
<comment type="catalytic activity">
    <reaction evidence="16 17 19">
        <text>(6S)-NADPHX + ADP = AMP + phosphate + NADPH + H(+)</text>
        <dbReference type="Rhea" id="RHEA:32235"/>
        <dbReference type="ChEBI" id="CHEBI:15378"/>
        <dbReference type="ChEBI" id="CHEBI:43474"/>
        <dbReference type="ChEBI" id="CHEBI:57783"/>
        <dbReference type="ChEBI" id="CHEBI:64076"/>
        <dbReference type="ChEBI" id="CHEBI:456215"/>
        <dbReference type="ChEBI" id="CHEBI:456216"/>
        <dbReference type="EC" id="4.2.1.136"/>
    </reaction>
</comment>
<dbReference type="InterPro" id="IPR029056">
    <property type="entry name" value="Ribokinase-like"/>
</dbReference>
<feature type="binding site" evidence="18">
    <location>
        <position position="50"/>
    </location>
    <ligand>
        <name>K(+)</name>
        <dbReference type="ChEBI" id="CHEBI:29103"/>
    </ligand>
</feature>
<evidence type="ECO:0000256" key="6">
    <source>
        <dbReference type="ARBA" id="ARBA00022741"/>
    </source>
</evidence>
<evidence type="ECO:0000256" key="4">
    <source>
        <dbReference type="ARBA" id="ARBA00009524"/>
    </source>
</evidence>
<comment type="function">
    <text evidence="17">Catalyzes the dehydration of the S-form of NAD(P)HX at the expense of ADP, which is converted to AMP. Together with NAD(P)HX epimerase, which catalyzes the epimerization of the S- and R-forms, the enzyme allows the repair of both epimers of NAD(P)HX, a damaged form of NAD(P)H that is a result of enzymatic or heat-dependent hydration.</text>
</comment>
<keyword evidence="7 17" id="KW-0067">ATP-binding</keyword>
<feature type="domain" description="YjeF C-terminal" evidence="20">
    <location>
        <begin position="207"/>
        <end position="489"/>
    </location>
</feature>
<dbReference type="PROSITE" id="PS01050">
    <property type="entry name" value="YJEF_C_2"/>
    <property type="match status" value="1"/>
</dbReference>
<feature type="binding site" evidence="18">
    <location>
        <begin position="114"/>
        <end position="120"/>
    </location>
    <ligand>
        <name>(6S)-NADPHX</name>
        <dbReference type="ChEBI" id="CHEBI:64076"/>
    </ligand>
</feature>
<feature type="binding site" evidence="17">
    <location>
        <begin position="405"/>
        <end position="409"/>
    </location>
    <ligand>
        <name>AMP</name>
        <dbReference type="ChEBI" id="CHEBI:456215"/>
    </ligand>
</feature>
<dbReference type="HAMAP" id="MF_01965">
    <property type="entry name" value="NADHX_dehydratase"/>
    <property type="match status" value="1"/>
</dbReference>
<dbReference type="Gene3D" id="3.40.50.10260">
    <property type="entry name" value="YjeF N-terminal domain"/>
    <property type="match status" value="1"/>
</dbReference>
<evidence type="ECO:0000256" key="1">
    <source>
        <dbReference type="ARBA" id="ARBA00000013"/>
    </source>
</evidence>
<dbReference type="SUPFAM" id="SSF64153">
    <property type="entry name" value="YjeF N-terminal domain-like"/>
    <property type="match status" value="1"/>
</dbReference>
<comment type="subunit">
    <text evidence="17">Homotetramer.</text>
</comment>
<dbReference type="EMBL" id="JAMOIM010000002">
    <property type="protein sequence ID" value="MCW6507093.1"/>
    <property type="molecule type" value="Genomic_DNA"/>
</dbReference>
<evidence type="ECO:0000256" key="10">
    <source>
        <dbReference type="ARBA" id="ARBA00023027"/>
    </source>
</evidence>
<evidence type="ECO:0000256" key="3">
    <source>
        <dbReference type="ARBA" id="ARBA00006001"/>
    </source>
</evidence>
<evidence type="ECO:0000256" key="12">
    <source>
        <dbReference type="ARBA" id="ARBA00023239"/>
    </source>
</evidence>
<keyword evidence="23" id="KW-1185">Reference proteome</keyword>
<dbReference type="InterPro" id="IPR004443">
    <property type="entry name" value="YjeF_N_dom"/>
</dbReference>
<evidence type="ECO:0000313" key="23">
    <source>
        <dbReference type="Proteomes" id="UP001165667"/>
    </source>
</evidence>
<dbReference type="PROSITE" id="PS51385">
    <property type="entry name" value="YJEF_N"/>
    <property type="match status" value="1"/>
</dbReference>
<dbReference type="InterPro" id="IPR030677">
    <property type="entry name" value="Nnr"/>
</dbReference>
<dbReference type="PROSITE" id="PS51383">
    <property type="entry name" value="YJEF_C_3"/>
    <property type="match status" value="1"/>
</dbReference>
<evidence type="ECO:0000256" key="2">
    <source>
        <dbReference type="ARBA" id="ARBA00000909"/>
    </source>
</evidence>
<dbReference type="InterPro" id="IPR000631">
    <property type="entry name" value="CARKD"/>
</dbReference>
<gene>
    <name evidence="17" type="primary">nnrD</name>
    <name evidence="18" type="synonym">nnrE</name>
    <name evidence="22" type="ORF">M8523_03565</name>
</gene>
<feature type="binding site" evidence="17">
    <location>
        <position position="434"/>
    </location>
    <ligand>
        <name>AMP</name>
        <dbReference type="ChEBI" id="CHEBI:456215"/>
    </ligand>
</feature>
<comment type="caution">
    <text evidence="18">Lacks conserved residue(s) required for the propagation of feature annotation.</text>
</comment>
<dbReference type="GO" id="GO:0046496">
    <property type="term" value="P:nicotinamide nucleotide metabolic process"/>
    <property type="evidence" value="ECO:0007669"/>
    <property type="project" value="UniProtKB-UniRule"/>
</dbReference>
<comment type="catalytic activity">
    <reaction evidence="1 18 19">
        <text>(6R)-NADHX = (6S)-NADHX</text>
        <dbReference type="Rhea" id="RHEA:32215"/>
        <dbReference type="ChEBI" id="CHEBI:64074"/>
        <dbReference type="ChEBI" id="CHEBI:64075"/>
        <dbReference type="EC" id="5.1.99.6"/>
    </reaction>
</comment>
<comment type="similarity">
    <text evidence="3 19">In the N-terminal section; belongs to the NnrE/AIBP family.</text>
</comment>
<dbReference type="GO" id="GO:0052855">
    <property type="term" value="F:ADP-dependent NAD(P)H-hydrate dehydratase activity"/>
    <property type="evidence" value="ECO:0007669"/>
    <property type="project" value="UniProtKB-UniRule"/>
</dbReference>
<evidence type="ECO:0000256" key="5">
    <source>
        <dbReference type="ARBA" id="ARBA00022723"/>
    </source>
</evidence>
<dbReference type="InterPro" id="IPR036652">
    <property type="entry name" value="YjeF_N_dom_sf"/>
</dbReference>
<comment type="catalytic activity">
    <reaction evidence="15 17 19">
        <text>(6S)-NADHX + ADP = AMP + phosphate + NADH + H(+)</text>
        <dbReference type="Rhea" id="RHEA:32223"/>
        <dbReference type="ChEBI" id="CHEBI:15378"/>
        <dbReference type="ChEBI" id="CHEBI:43474"/>
        <dbReference type="ChEBI" id="CHEBI:57945"/>
        <dbReference type="ChEBI" id="CHEBI:64074"/>
        <dbReference type="ChEBI" id="CHEBI:456215"/>
        <dbReference type="ChEBI" id="CHEBI:456216"/>
        <dbReference type="EC" id="4.2.1.136"/>
    </reaction>
</comment>
<keyword evidence="10 17" id="KW-0520">NAD</keyword>
<comment type="cofactor">
    <cofactor evidence="18 19">
        <name>K(+)</name>
        <dbReference type="ChEBI" id="CHEBI:29103"/>
    </cofactor>
    <text evidence="18 19">Binds 1 potassium ion per subunit.</text>
</comment>
<evidence type="ECO:0000256" key="11">
    <source>
        <dbReference type="ARBA" id="ARBA00023235"/>
    </source>
</evidence>
<evidence type="ECO:0000313" key="22">
    <source>
        <dbReference type="EMBL" id="MCW6507093.1"/>
    </source>
</evidence>
<dbReference type="PIRSF" id="PIRSF017184">
    <property type="entry name" value="Nnr"/>
    <property type="match status" value="1"/>
</dbReference>
<keyword evidence="8 17" id="KW-0521">NADP</keyword>
<dbReference type="SUPFAM" id="SSF53613">
    <property type="entry name" value="Ribokinase-like"/>
    <property type="match status" value="1"/>
</dbReference>
<evidence type="ECO:0000256" key="17">
    <source>
        <dbReference type="HAMAP-Rule" id="MF_01965"/>
    </source>
</evidence>
<dbReference type="GO" id="GO:0052856">
    <property type="term" value="F:NAD(P)HX epimerase activity"/>
    <property type="evidence" value="ECO:0007669"/>
    <property type="project" value="UniProtKB-UniRule"/>
</dbReference>
<comment type="function">
    <text evidence="18">Catalyzes the epimerization of the S- and R-forms of NAD(P)HX, a damaged form of NAD(P)H that is a result of enzymatic or heat-dependent hydration. This is a prerequisite for the S-specific NAD(P)H-hydrate dehydratase to allow the repair of both epimers of NAD(P)HX.</text>
</comment>
<dbReference type="GO" id="GO:0046872">
    <property type="term" value="F:metal ion binding"/>
    <property type="evidence" value="ECO:0007669"/>
    <property type="project" value="UniProtKB-UniRule"/>
</dbReference>
<comment type="cofactor">
    <cofactor evidence="17">
        <name>Mg(2+)</name>
        <dbReference type="ChEBI" id="CHEBI:18420"/>
    </cofactor>
</comment>
<comment type="function">
    <text evidence="14 19">Bifunctional enzyme that catalyzes the epimerization of the S- and R-forms of NAD(P)HX and the dehydration of the S-form of NAD(P)HX at the expense of ADP, which is converted to AMP. This allows the repair of both epimers of NAD(P)HX, a damaged form of NAD(P)H that is a result of enzymatic or heat-dependent hydration.</text>
</comment>
<proteinExistence type="inferred from homology"/>
<comment type="catalytic activity">
    <reaction evidence="2 18 19">
        <text>(6R)-NADPHX = (6S)-NADPHX</text>
        <dbReference type="Rhea" id="RHEA:32227"/>
        <dbReference type="ChEBI" id="CHEBI:64076"/>
        <dbReference type="ChEBI" id="CHEBI:64077"/>
        <dbReference type="EC" id="5.1.99.6"/>
    </reaction>
</comment>
<dbReference type="NCBIfam" id="TIGR00196">
    <property type="entry name" value="yjeF_cterm"/>
    <property type="match status" value="1"/>
</dbReference>
<dbReference type="EC" id="5.1.99.6" evidence="19"/>
<protein>
    <recommendedName>
        <fullName evidence="19">Bifunctional NAD(P)H-hydrate repair enzyme</fullName>
    </recommendedName>
    <alternativeName>
        <fullName evidence="19">Nicotinamide nucleotide repair protein</fullName>
    </alternativeName>
    <domain>
        <recommendedName>
            <fullName evidence="19">ADP-dependent (S)-NAD(P)H-hydrate dehydratase</fullName>
            <ecNumber evidence="19">4.2.1.136</ecNumber>
        </recommendedName>
        <alternativeName>
            <fullName evidence="19">ADP-dependent NAD(P)HX dehydratase</fullName>
        </alternativeName>
    </domain>
    <domain>
        <recommendedName>
            <fullName evidence="19">NAD(P)H-hydrate epimerase</fullName>
            <ecNumber evidence="19">5.1.99.6</ecNumber>
        </recommendedName>
    </domain>
</protein>
<dbReference type="InterPro" id="IPR017953">
    <property type="entry name" value="Carbohydrate_kinase_pred_CS"/>
</dbReference>
<feature type="binding site" evidence="17">
    <location>
        <position position="368"/>
    </location>
    <ligand>
        <name>(6S)-NADPHX</name>
        <dbReference type="ChEBI" id="CHEBI:64076"/>
    </ligand>
</feature>
<dbReference type="CDD" id="cd01171">
    <property type="entry name" value="YXKO-related"/>
    <property type="match status" value="1"/>
</dbReference>
<comment type="similarity">
    <text evidence="17">Belongs to the NnrD/CARKD family.</text>
</comment>
<feature type="binding site" evidence="17">
    <location>
        <position position="305"/>
    </location>
    <ligand>
        <name>(6S)-NADPHX</name>
        <dbReference type="ChEBI" id="CHEBI:64076"/>
    </ligand>
</feature>
<evidence type="ECO:0000259" key="20">
    <source>
        <dbReference type="PROSITE" id="PS51383"/>
    </source>
</evidence>
<dbReference type="GO" id="GO:0110051">
    <property type="term" value="P:metabolite repair"/>
    <property type="evidence" value="ECO:0007669"/>
    <property type="project" value="TreeGrafter"/>
</dbReference>
<evidence type="ECO:0000256" key="18">
    <source>
        <dbReference type="HAMAP-Rule" id="MF_01966"/>
    </source>
</evidence>
<evidence type="ECO:0000256" key="7">
    <source>
        <dbReference type="ARBA" id="ARBA00022840"/>
    </source>
</evidence>
<feature type="binding site" evidence="18">
    <location>
        <position position="143"/>
    </location>
    <ligand>
        <name>(6S)-NADPHX</name>
        <dbReference type="ChEBI" id="CHEBI:64076"/>
    </ligand>
</feature>
<dbReference type="GO" id="GO:0005524">
    <property type="term" value="F:ATP binding"/>
    <property type="evidence" value="ECO:0007669"/>
    <property type="project" value="UniProtKB-UniRule"/>
</dbReference>
<organism evidence="22 23">
    <name type="scientific">Lichenifustis flavocetrariae</name>
    <dbReference type="NCBI Taxonomy" id="2949735"/>
    <lineage>
        <taxon>Bacteria</taxon>
        <taxon>Pseudomonadati</taxon>
        <taxon>Pseudomonadota</taxon>
        <taxon>Alphaproteobacteria</taxon>
        <taxon>Hyphomicrobiales</taxon>
        <taxon>Lichenihabitantaceae</taxon>
        <taxon>Lichenifustis</taxon>
    </lineage>
</organism>
<dbReference type="EC" id="4.2.1.136" evidence="19"/>
<keyword evidence="9 18" id="KW-0630">Potassium</keyword>
<dbReference type="PANTHER" id="PTHR12592">
    <property type="entry name" value="ATP-DEPENDENT (S)-NAD(P)H-HYDRATE DEHYDRATASE FAMILY MEMBER"/>
    <property type="match status" value="1"/>
</dbReference>
<feature type="domain" description="YjeF N-terminal" evidence="21">
    <location>
        <begin position="1"/>
        <end position="200"/>
    </location>
</feature>
<keyword evidence="12 17" id="KW-0456">Lyase</keyword>
<keyword evidence="11 18" id="KW-0413">Isomerase</keyword>
<name>A0AA41YUG5_9HYPH</name>
<evidence type="ECO:0000256" key="14">
    <source>
        <dbReference type="ARBA" id="ARBA00025153"/>
    </source>
</evidence>
<feature type="binding site" evidence="18">
    <location>
        <begin position="49"/>
        <end position="53"/>
    </location>
    <ligand>
        <name>(6S)-NADPHX</name>
        <dbReference type="ChEBI" id="CHEBI:64076"/>
    </ligand>
</feature>
<comment type="caution">
    <text evidence="22">The sequence shown here is derived from an EMBL/GenBank/DDBJ whole genome shotgun (WGS) entry which is preliminary data.</text>
</comment>
<dbReference type="Pfam" id="PF01256">
    <property type="entry name" value="Carb_kinase"/>
    <property type="match status" value="1"/>
</dbReference>
<evidence type="ECO:0000256" key="16">
    <source>
        <dbReference type="ARBA" id="ARBA00049209"/>
    </source>
</evidence>
<keyword evidence="6 17" id="KW-0547">Nucleotide-binding</keyword>
<feature type="binding site" evidence="17">
    <location>
        <position position="242"/>
    </location>
    <ligand>
        <name>(6S)-NADPHX</name>
        <dbReference type="ChEBI" id="CHEBI:64076"/>
    </ligand>
</feature>
<evidence type="ECO:0000256" key="8">
    <source>
        <dbReference type="ARBA" id="ARBA00022857"/>
    </source>
</evidence>
<feature type="binding site" evidence="17">
    <location>
        <position position="435"/>
    </location>
    <ligand>
        <name>(6S)-NADPHX</name>
        <dbReference type="ChEBI" id="CHEBI:64076"/>
    </ligand>
</feature>
<dbReference type="HAMAP" id="MF_01966">
    <property type="entry name" value="NADHX_epimerase"/>
    <property type="match status" value="1"/>
</dbReference>
<dbReference type="Gene3D" id="3.40.1190.20">
    <property type="match status" value="1"/>
</dbReference>